<evidence type="ECO:0000313" key="3">
    <source>
        <dbReference type="Proteomes" id="UP001321749"/>
    </source>
</evidence>
<accession>A0AAV9HZV2</accession>
<proteinExistence type="predicted"/>
<protein>
    <submittedName>
        <fullName evidence="2">Uncharacterized protein</fullName>
    </submittedName>
</protein>
<feature type="compositionally biased region" description="Low complexity" evidence="1">
    <location>
        <begin position="66"/>
        <end position="85"/>
    </location>
</feature>
<gene>
    <name evidence="2" type="ORF">QBC42DRAFT_7594</name>
</gene>
<feature type="region of interest" description="Disordered" evidence="1">
    <location>
        <begin position="178"/>
        <end position="198"/>
    </location>
</feature>
<sequence>MAAVYSNMHTSEELANLFARQFTLDQVAQPAPAPAPVPVPAQEPVQAPKIVYISQHYNHSAHLARQNAQEQQQQQQQQQQSQLIQRPASEPPQSENALVERVLREHSVDPSGLSHAQIQLFKTVEDPQKLRLIEMWRACPPTNINDNPTLGWAITTVEQEQTLARIRWEQKQQQMQTQEVPMSLDGTPLTPTQPSESRWLETYGSCTEPYMIDGYLNYEERARRNVYQPAAAGFCSAFRRYDF</sequence>
<dbReference type="AlphaFoldDB" id="A0AAV9HZV2"/>
<keyword evidence="3" id="KW-1185">Reference proteome</keyword>
<evidence type="ECO:0000256" key="1">
    <source>
        <dbReference type="SAM" id="MobiDB-lite"/>
    </source>
</evidence>
<feature type="region of interest" description="Disordered" evidence="1">
    <location>
        <begin position="62"/>
        <end position="95"/>
    </location>
</feature>
<organism evidence="2 3">
    <name type="scientific">Cladorrhinum samala</name>
    <dbReference type="NCBI Taxonomy" id="585594"/>
    <lineage>
        <taxon>Eukaryota</taxon>
        <taxon>Fungi</taxon>
        <taxon>Dikarya</taxon>
        <taxon>Ascomycota</taxon>
        <taxon>Pezizomycotina</taxon>
        <taxon>Sordariomycetes</taxon>
        <taxon>Sordariomycetidae</taxon>
        <taxon>Sordariales</taxon>
        <taxon>Podosporaceae</taxon>
        <taxon>Cladorrhinum</taxon>
    </lineage>
</organism>
<name>A0AAV9HZV2_9PEZI</name>
<dbReference type="Proteomes" id="UP001321749">
    <property type="component" value="Unassembled WGS sequence"/>
</dbReference>
<evidence type="ECO:0000313" key="2">
    <source>
        <dbReference type="EMBL" id="KAK4465555.1"/>
    </source>
</evidence>
<reference evidence="2" key="1">
    <citation type="journal article" date="2023" name="Mol. Phylogenet. Evol.">
        <title>Genome-scale phylogeny and comparative genomics of the fungal order Sordariales.</title>
        <authorList>
            <person name="Hensen N."/>
            <person name="Bonometti L."/>
            <person name="Westerberg I."/>
            <person name="Brannstrom I.O."/>
            <person name="Guillou S."/>
            <person name="Cros-Aarteil S."/>
            <person name="Calhoun S."/>
            <person name="Haridas S."/>
            <person name="Kuo A."/>
            <person name="Mondo S."/>
            <person name="Pangilinan J."/>
            <person name="Riley R."/>
            <person name="LaButti K."/>
            <person name="Andreopoulos B."/>
            <person name="Lipzen A."/>
            <person name="Chen C."/>
            <person name="Yan M."/>
            <person name="Daum C."/>
            <person name="Ng V."/>
            <person name="Clum A."/>
            <person name="Steindorff A."/>
            <person name="Ohm R.A."/>
            <person name="Martin F."/>
            <person name="Silar P."/>
            <person name="Natvig D.O."/>
            <person name="Lalanne C."/>
            <person name="Gautier V."/>
            <person name="Ament-Velasquez S.L."/>
            <person name="Kruys A."/>
            <person name="Hutchinson M.I."/>
            <person name="Powell A.J."/>
            <person name="Barry K."/>
            <person name="Miller A.N."/>
            <person name="Grigoriev I.V."/>
            <person name="Debuchy R."/>
            <person name="Gladieux P."/>
            <person name="Hiltunen Thoren M."/>
            <person name="Johannesson H."/>
        </authorList>
    </citation>
    <scope>NUCLEOTIDE SEQUENCE</scope>
    <source>
        <strain evidence="2">PSN324</strain>
    </source>
</reference>
<reference evidence="2" key="2">
    <citation type="submission" date="2023-06" db="EMBL/GenBank/DDBJ databases">
        <authorList>
            <consortium name="Lawrence Berkeley National Laboratory"/>
            <person name="Mondo S.J."/>
            <person name="Hensen N."/>
            <person name="Bonometti L."/>
            <person name="Westerberg I."/>
            <person name="Brannstrom I.O."/>
            <person name="Guillou S."/>
            <person name="Cros-Aarteil S."/>
            <person name="Calhoun S."/>
            <person name="Haridas S."/>
            <person name="Kuo A."/>
            <person name="Pangilinan J."/>
            <person name="Riley R."/>
            <person name="Labutti K."/>
            <person name="Andreopoulos B."/>
            <person name="Lipzen A."/>
            <person name="Chen C."/>
            <person name="Yanf M."/>
            <person name="Daum C."/>
            <person name="Ng V."/>
            <person name="Clum A."/>
            <person name="Steindorff A."/>
            <person name="Ohm R."/>
            <person name="Martin F."/>
            <person name="Silar P."/>
            <person name="Natvig D."/>
            <person name="Lalanne C."/>
            <person name="Gautier V."/>
            <person name="Ament-Velasquez S.L."/>
            <person name="Kruys A."/>
            <person name="Hutchinson M.I."/>
            <person name="Powell A.J."/>
            <person name="Barry K."/>
            <person name="Miller A.N."/>
            <person name="Grigoriev I.V."/>
            <person name="Debuchy R."/>
            <person name="Gladieux P."/>
            <person name="Thoren M.H."/>
            <person name="Johannesson H."/>
        </authorList>
    </citation>
    <scope>NUCLEOTIDE SEQUENCE</scope>
    <source>
        <strain evidence="2">PSN324</strain>
    </source>
</reference>
<comment type="caution">
    <text evidence="2">The sequence shown here is derived from an EMBL/GenBank/DDBJ whole genome shotgun (WGS) entry which is preliminary data.</text>
</comment>
<dbReference type="EMBL" id="MU864938">
    <property type="protein sequence ID" value="KAK4465555.1"/>
    <property type="molecule type" value="Genomic_DNA"/>
</dbReference>